<protein>
    <submittedName>
        <fullName evidence="2">54S ribosomal protein L7, mitochondrial</fullName>
    </submittedName>
</protein>
<dbReference type="GO" id="GO:0005840">
    <property type="term" value="C:ribosome"/>
    <property type="evidence" value="ECO:0007669"/>
    <property type="project" value="UniProtKB-KW"/>
</dbReference>
<dbReference type="OrthoDB" id="539541at2759"/>
<comment type="caution">
    <text evidence="2">The sequence shown here is derived from an EMBL/GenBank/DDBJ whole genome shotgun (WGS) entry which is preliminary data.</text>
</comment>
<evidence type="ECO:0000313" key="3">
    <source>
        <dbReference type="Proteomes" id="UP000095605"/>
    </source>
</evidence>
<proteinExistence type="predicted"/>
<dbReference type="InterPro" id="IPR031309">
    <property type="entry name" value="Ribosomal_uL5_C"/>
</dbReference>
<dbReference type="Proteomes" id="UP000095605">
    <property type="component" value="Unassembled WGS sequence"/>
</dbReference>
<name>A0A1E5RCD2_9ASCO</name>
<dbReference type="SUPFAM" id="SSF55282">
    <property type="entry name" value="RL5-like"/>
    <property type="match status" value="1"/>
</dbReference>
<reference evidence="3" key="1">
    <citation type="journal article" date="2016" name="Genome Announc.">
        <title>Genome sequences of three species of Hanseniaspora isolated from spontaneous wine fermentations.</title>
        <authorList>
            <person name="Sternes P.R."/>
            <person name="Lee D."/>
            <person name="Kutyna D.R."/>
            <person name="Borneman A.R."/>
        </authorList>
    </citation>
    <scope>NUCLEOTIDE SEQUENCE [LARGE SCALE GENOMIC DNA]</scope>
    <source>
        <strain evidence="3">AWRI3578</strain>
    </source>
</reference>
<dbReference type="InterPro" id="IPR022803">
    <property type="entry name" value="Ribosomal_uL5_dom_sf"/>
</dbReference>
<dbReference type="Gene3D" id="3.30.1440.10">
    <property type="match status" value="1"/>
</dbReference>
<accession>A0A1E5RCD2</accession>
<dbReference type="EMBL" id="LPNL01000006">
    <property type="protein sequence ID" value="OEJ84560.1"/>
    <property type="molecule type" value="Genomic_DNA"/>
</dbReference>
<sequence>MISSVRQSKRHFSQAGKLYKGTYSLVNPTHHIERYDKRVLMESADSSKTPSNDIKAKCYIPLDVRQDRLSEHYYNSVQSDMLLMAYDHAETFTPGPIYREIDNLSNPYLINKTKSSLYGKSGSFLDRYPITPKNIPELLNVEVSCIAKDVNVNKYNYITAKALIQQITNVQPQNVVVSDSDHNMYLRVGSILGGKVDLFGYDKSQFLLTLNELIFPKDENFSGIPEHLADPKGHITLQLSSEQVSFFPEIMSDKDLWDSLLGMTIKINTTAQDPAYTKMLLSGLGFPFRAEGPLEEPERV</sequence>
<keyword evidence="2" id="KW-0687">Ribonucleoprotein</keyword>
<evidence type="ECO:0000259" key="1">
    <source>
        <dbReference type="Pfam" id="PF00673"/>
    </source>
</evidence>
<evidence type="ECO:0000313" key="2">
    <source>
        <dbReference type="EMBL" id="OEJ84560.1"/>
    </source>
</evidence>
<feature type="domain" description="Large ribosomal subunit protein uL5 C-terminal" evidence="1">
    <location>
        <begin position="192"/>
        <end position="288"/>
    </location>
</feature>
<keyword evidence="3" id="KW-1185">Reference proteome</keyword>
<organism evidence="2 3">
    <name type="scientific">Hanseniaspora opuntiae</name>
    <dbReference type="NCBI Taxonomy" id="211096"/>
    <lineage>
        <taxon>Eukaryota</taxon>
        <taxon>Fungi</taxon>
        <taxon>Dikarya</taxon>
        <taxon>Ascomycota</taxon>
        <taxon>Saccharomycotina</taxon>
        <taxon>Saccharomycetes</taxon>
        <taxon>Saccharomycodales</taxon>
        <taxon>Saccharomycodaceae</taxon>
        <taxon>Hanseniaspora</taxon>
    </lineage>
</organism>
<keyword evidence="2" id="KW-0689">Ribosomal protein</keyword>
<dbReference type="AlphaFoldDB" id="A0A1E5RCD2"/>
<gene>
    <name evidence="2" type="ORF">AWRI3578_g2706</name>
</gene>
<dbReference type="Pfam" id="PF00673">
    <property type="entry name" value="Ribosomal_L5_C"/>
    <property type="match status" value="1"/>
</dbReference>